<dbReference type="EMBL" id="CP002696">
    <property type="protein sequence ID" value="AEE17329.1"/>
    <property type="molecule type" value="Genomic_DNA"/>
</dbReference>
<dbReference type="GO" id="GO:0006396">
    <property type="term" value="P:RNA processing"/>
    <property type="evidence" value="ECO:0007669"/>
    <property type="project" value="UniProtKB-ARBA"/>
</dbReference>
<dbReference type="CDD" id="cd02869">
    <property type="entry name" value="PseudoU_synth_RluA_like"/>
    <property type="match status" value="1"/>
</dbReference>
<dbReference type="GO" id="GO:0009982">
    <property type="term" value="F:pseudouridine synthase activity"/>
    <property type="evidence" value="ECO:0007669"/>
    <property type="project" value="InterPro"/>
</dbReference>
<protein>
    <submittedName>
        <fullName evidence="5">Pseudouridine synthase</fullName>
    </submittedName>
</protein>
<dbReference type="GO" id="GO:0140098">
    <property type="term" value="F:catalytic activity, acting on RNA"/>
    <property type="evidence" value="ECO:0007669"/>
    <property type="project" value="UniProtKB-ARBA"/>
</dbReference>
<dbReference type="GO" id="GO:0001522">
    <property type="term" value="P:pseudouridine synthesis"/>
    <property type="evidence" value="ECO:0007669"/>
    <property type="project" value="InterPro"/>
</dbReference>
<evidence type="ECO:0000313" key="5">
    <source>
        <dbReference type="EMBL" id="AEE17329.1"/>
    </source>
</evidence>
<feature type="compositionally biased region" description="Basic residues" evidence="3">
    <location>
        <begin position="285"/>
        <end position="296"/>
    </location>
</feature>
<reference evidence="6" key="1">
    <citation type="submission" date="2011-04" db="EMBL/GenBank/DDBJ databases">
        <title>The complete genome of Treponema brennaborense DSM 12168.</title>
        <authorList>
            <person name="Lucas S."/>
            <person name="Han J."/>
            <person name="Lapidus A."/>
            <person name="Bruce D."/>
            <person name="Goodwin L."/>
            <person name="Pitluck S."/>
            <person name="Peters L."/>
            <person name="Kyrpides N."/>
            <person name="Mavromatis K."/>
            <person name="Ivanova N."/>
            <person name="Mikhailova N."/>
            <person name="Pagani I."/>
            <person name="Teshima H."/>
            <person name="Detter J.C."/>
            <person name="Tapia R."/>
            <person name="Han C."/>
            <person name="Land M."/>
            <person name="Hauser L."/>
            <person name="Markowitz V."/>
            <person name="Cheng J.-F."/>
            <person name="Hugenholtz P."/>
            <person name="Woyke T."/>
            <person name="Wu D."/>
            <person name="Gronow S."/>
            <person name="Wellnitz S."/>
            <person name="Brambilla E."/>
            <person name="Klenk H.-P."/>
            <person name="Eisen J.A."/>
        </authorList>
    </citation>
    <scope>NUCLEOTIDE SEQUENCE [LARGE SCALE GENOMIC DNA]</scope>
    <source>
        <strain evidence="6">DSM 12168 / CIP 105900 / DD5/3</strain>
    </source>
</reference>
<dbReference type="GO" id="GO:0003723">
    <property type="term" value="F:RNA binding"/>
    <property type="evidence" value="ECO:0007669"/>
    <property type="project" value="InterPro"/>
</dbReference>
<evidence type="ECO:0000256" key="1">
    <source>
        <dbReference type="ARBA" id="ARBA00010876"/>
    </source>
</evidence>
<keyword evidence="6" id="KW-1185">Reference proteome</keyword>
<dbReference type="PANTHER" id="PTHR21600:SF83">
    <property type="entry name" value="PSEUDOURIDYLATE SYNTHASE RPUSD4, MITOCHONDRIAL"/>
    <property type="match status" value="1"/>
</dbReference>
<dbReference type="Proteomes" id="UP000006546">
    <property type="component" value="Chromosome"/>
</dbReference>
<dbReference type="Gene3D" id="3.30.2350.10">
    <property type="entry name" value="Pseudouridine synthase"/>
    <property type="match status" value="1"/>
</dbReference>
<evidence type="ECO:0000256" key="2">
    <source>
        <dbReference type="ARBA" id="ARBA00023235"/>
    </source>
</evidence>
<comment type="similarity">
    <text evidence="1">Belongs to the pseudouridine synthase RluA family.</text>
</comment>
<sequence length="296" mass="31591">MSSARVLYADTDLAVVVKYAGEVCELPSAAAAHSADRPAAESPAAAEAPCLADVVRPEIEAALGSPVPFCGCVHRLDLPVSGLCVLALNRDCAALLSAQFANRDSVEKTYLAVTELKKNGDDSVHSGTPSPETLLSCHMIFDPKARKARIVAETTRKAKKAELAYRIAGTGERYSFVTVRLLTGRTHQIRCQLAAEGMPVKGDVKYGARRSDPLGGIRLHAYRLRFTHPVTGKRCDFTAPPPVVDTLWQACLDAAAQSAETQSAETQSAEALPACTQPACAQPAPKRRRQARGADE</sequence>
<dbReference type="RefSeq" id="WP_013759033.1">
    <property type="nucleotide sequence ID" value="NC_015500.1"/>
</dbReference>
<evidence type="ECO:0000259" key="4">
    <source>
        <dbReference type="Pfam" id="PF00849"/>
    </source>
</evidence>
<dbReference type="SUPFAM" id="SSF55120">
    <property type="entry name" value="Pseudouridine synthase"/>
    <property type="match status" value="1"/>
</dbReference>
<organism evidence="5 6">
    <name type="scientific">Treponema brennaborense (strain DSM 12168 / CIP 105900 / DD5/3)</name>
    <dbReference type="NCBI Taxonomy" id="906968"/>
    <lineage>
        <taxon>Bacteria</taxon>
        <taxon>Pseudomonadati</taxon>
        <taxon>Spirochaetota</taxon>
        <taxon>Spirochaetia</taxon>
        <taxon>Spirochaetales</taxon>
        <taxon>Treponemataceae</taxon>
        <taxon>Treponema</taxon>
    </lineage>
</organism>
<dbReference type="InterPro" id="IPR020103">
    <property type="entry name" value="PsdUridine_synth_cat_dom_sf"/>
</dbReference>
<dbReference type="eggNOG" id="COG0564">
    <property type="taxonomic scope" value="Bacteria"/>
</dbReference>
<dbReference type="InterPro" id="IPR006145">
    <property type="entry name" value="PsdUridine_synth_RsuA/RluA"/>
</dbReference>
<dbReference type="HOGENOM" id="CLU_016902_11_2_12"/>
<dbReference type="STRING" id="906968.Trebr_1910"/>
<dbReference type="PANTHER" id="PTHR21600">
    <property type="entry name" value="MITOCHONDRIAL RNA PSEUDOURIDINE SYNTHASE"/>
    <property type="match status" value="1"/>
</dbReference>
<name>F4LJ20_TREBD</name>
<accession>F4LJ20</accession>
<dbReference type="Pfam" id="PF00849">
    <property type="entry name" value="PseudoU_synth_2"/>
    <property type="match status" value="1"/>
</dbReference>
<evidence type="ECO:0000313" key="6">
    <source>
        <dbReference type="Proteomes" id="UP000006546"/>
    </source>
</evidence>
<feature type="region of interest" description="Disordered" evidence="3">
    <location>
        <begin position="260"/>
        <end position="296"/>
    </location>
</feature>
<keyword evidence="2" id="KW-0413">Isomerase</keyword>
<gene>
    <name evidence="5" type="ordered locus">Trebr_1910</name>
</gene>
<dbReference type="KEGG" id="tbe:Trebr_1910"/>
<feature type="domain" description="Pseudouridine synthase RsuA/RluA-like" evidence="4">
    <location>
        <begin position="68"/>
        <end position="195"/>
    </location>
</feature>
<evidence type="ECO:0000256" key="3">
    <source>
        <dbReference type="SAM" id="MobiDB-lite"/>
    </source>
</evidence>
<dbReference type="AlphaFoldDB" id="F4LJ20"/>
<feature type="compositionally biased region" description="Low complexity" evidence="3">
    <location>
        <begin position="260"/>
        <end position="284"/>
    </location>
</feature>
<dbReference type="InterPro" id="IPR050188">
    <property type="entry name" value="RluA_PseudoU_synthase"/>
</dbReference>
<dbReference type="OrthoDB" id="305739at2"/>
<proteinExistence type="inferred from homology"/>